<accession>A0ABN9X0B1</accession>
<keyword evidence="3" id="KW-1185">Reference proteome</keyword>
<comment type="caution">
    <text evidence="2">The sequence shown here is derived from an EMBL/GenBank/DDBJ whole genome shotgun (WGS) entry which is preliminary data.</text>
</comment>
<proteinExistence type="predicted"/>
<dbReference type="EMBL" id="CAUYUJ010019414">
    <property type="protein sequence ID" value="CAK0891009.1"/>
    <property type="molecule type" value="Genomic_DNA"/>
</dbReference>
<gene>
    <name evidence="2" type="ORF">PCOR1329_LOCUS71069</name>
</gene>
<name>A0ABN9X0B1_9DINO</name>
<reference evidence="2" key="1">
    <citation type="submission" date="2023-10" db="EMBL/GenBank/DDBJ databases">
        <authorList>
            <person name="Chen Y."/>
            <person name="Shah S."/>
            <person name="Dougan E. K."/>
            <person name="Thang M."/>
            <person name="Chan C."/>
        </authorList>
    </citation>
    <scope>NUCLEOTIDE SEQUENCE [LARGE SCALE GENOMIC DNA]</scope>
</reference>
<evidence type="ECO:0000256" key="1">
    <source>
        <dbReference type="SAM" id="MobiDB-lite"/>
    </source>
</evidence>
<protein>
    <submittedName>
        <fullName evidence="2">Uncharacterized protein</fullName>
    </submittedName>
</protein>
<feature type="non-terminal residue" evidence="2">
    <location>
        <position position="1"/>
    </location>
</feature>
<evidence type="ECO:0000313" key="3">
    <source>
        <dbReference type="Proteomes" id="UP001189429"/>
    </source>
</evidence>
<evidence type="ECO:0000313" key="2">
    <source>
        <dbReference type="EMBL" id="CAK0891009.1"/>
    </source>
</evidence>
<feature type="region of interest" description="Disordered" evidence="1">
    <location>
        <begin position="180"/>
        <end position="199"/>
    </location>
</feature>
<feature type="non-terminal residue" evidence="2">
    <location>
        <position position="199"/>
    </location>
</feature>
<sequence>EVKWIGETRDAVAQALARIVCEQVEDRIEAMDLDVTDSTNKITKCNDKGDDLEARSDMRHDLGDDEVPYEQRVLTYVDNLGPDTLAMELETRCAQLLLERGFAARTAFSSVASTREESGSAFDVVCTSPRLLARARALVKSTRRKFPRGRAAWHDALKTGNELKPNRPVHRANEILEQFETGRADEQEASKDVPAKCAK</sequence>
<organism evidence="2 3">
    <name type="scientific">Prorocentrum cordatum</name>
    <dbReference type="NCBI Taxonomy" id="2364126"/>
    <lineage>
        <taxon>Eukaryota</taxon>
        <taxon>Sar</taxon>
        <taxon>Alveolata</taxon>
        <taxon>Dinophyceae</taxon>
        <taxon>Prorocentrales</taxon>
        <taxon>Prorocentraceae</taxon>
        <taxon>Prorocentrum</taxon>
    </lineage>
</organism>
<dbReference type="Proteomes" id="UP001189429">
    <property type="component" value="Unassembled WGS sequence"/>
</dbReference>